<dbReference type="InterPro" id="IPR011701">
    <property type="entry name" value="MFS"/>
</dbReference>
<proteinExistence type="predicted"/>
<feature type="transmembrane region" description="Helical" evidence="7">
    <location>
        <begin position="239"/>
        <end position="260"/>
    </location>
</feature>
<dbReference type="CDD" id="cd06173">
    <property type="entry name" value="MFS_MefA_like"/>
    <property type="match status" value="1"/>
</dbReference>
<protein>
    <submittedName>
        <fullName evidence="8">MFS transporter</fullName>
    </submittedName>
</protein>
<evidence type="ECO:0000256" key="4">
    <source>
        <dbReference type="ARBA" id="ARBA00022989"/>
    </source>
</evidence>
<feature type="transmembrane region" description="Helical" evidence="7">
    <location>
        <begin position="388"/>
        <end position="409"/>
    </location>
</feature>
<reference evidence="9" key="1">
    <citation type="journal article" date="2019" name="Int. J. Syst. Evol. Microbiol.">
        <title>The Global Catalogue of Microorganisms (GCM) 10K type strain sequencing project: providing services to taxonomists for standard genome sequencing and annotation.</title>
        <authorList>
            <consortium name="The Broad Institute Genomics Platform"/>
            <consortium name="The Broad Institute Genome Sequencing Center for Infectious Disease"/>
            <person name="Wu L."/>
            <person name="Ma J."/>
        </authorList>
    </citation>
    <scope>NUCLEOTIDE SEQUENCE [LARGE SCALE GENOMIC DNA]</scope>
    <source>
        <strain evidence="9">2902at01</strain>
    </source>
</reference>
<dbReference type="Proteomes" id="UP001595868">
    <property type="component" value="Unassembled WGS sequence"/>
</dbReference>
<dbReference type="SUPFAM" id="SSF103473">
    <property type="entry name" value="MFS general substrate transporter"/>
    <property type="match status" value="1"/>
</dbReference>
<feature type="transmembrane region" description="Helical" evidence="7">
    <location>
        <begin position="266"/>
        <end position="289"/>
    </location>
</feature>
<evidence type="ECO:0000256" key="1">
    <source>
        <dbReference type="ARBA" id="ARBA00004651"/>
    </source>
</evidence>
<evidence type="ECO:0000256" key="3">
    <source>
        <dbReference type="ARBA" id="ARBA00022692"/>
    </source>
</evidence>
<keyword evidence="9" id="KW-1185">Reference proteome</keyword>
<accession>A0ABV8KEI2</accession>
<evidence type="ECO:0000256" key="6">
    <source>
        <dbReference type="SAM" id="MobiDB-lite"/>
    </source>
</evidence>
<comment type="subcellular location">
    <subcellularLocation>
        <location evidence="1">Cell membrane</location>
        <topology evidence="1">Multi-pass membrane protein</topology>
    </subcellularLocation>
</comment>
<feature type="transmembrane region" description="Helical" evidence="7">
    <location>
        <begin position="166"/>
        <end position="199"/>
    </location>
</feature>
<sequence>MSRAGTAVAGLFAERIEALRPPGYRRVAAAMMVTNLGNGAQFVANVWLVLQLTGSPRAVSLVLLTTALPGVFFGPIIGVLIDKFPRRLVFVGSDVFAAVVLAVTLTLYVTQHLATWHLFTAVFLLALTESTSVPTGTTLVREIVPVDRLLAANATTGVAVQTGNVIGAALGGVIIAATSVAGVLALNMVSFLLSAAFIVGVRTTRRIEREGGDGWKASFQRAAKGLDYLRTHPKMLPSYGMLLVLFATLYLLNTLLAPFADHVLDVGASGLGFIDAMFAIGAIVGGILLPLFTARLNRDRIAALGVIGLGLALVALGWSSGLAVPMLLYAACGICFQSFYIFRTRVQEQVPVALQGRVMALLITSVGLCRLVVYGILAIFASDSALRGVYAVGGAALAVLGVVVTVGAFRRPFASAPPTEPELAAATVVTGSRRAAGPGADPDARSATDPGAGPDVGGAPGPDRTDREAVAVASHPERS</sequence>
<feature type="compositionally biased region" description="Basic and acidic residues" evidence="6">
    <location>
        <begin position="463"/>
        <end position="479"/>
    </location>
</feature>
<dbReference type="InterPro" id="IPR036259">
    <property type="entry name" value="MFS_trans_sf"/>
</dbReference>
<dbReference type="PANTHER" id="PTHR23513:SF6">
    <property type="entry name" value="MAJOR FACILITATOR SUPERFAMILY ASSOCIATED DOMAIN-CONTAINING PROTEIN"/>
    <property type="match status" value="1"/>
</dbReference>
<feature type="transmembrane region" description="Helical" evidence="7">
    <location>
        <begin position="326"/>
        <end position="346"/>
    </location>
</feature>
<feature type="transmembrane region" description="Helical" evidence="7">
    <location>
        <begin position="358"/>
        <end position="382"/>
    </location>
</feature>
<organism evidence="8 9">
    <name type="scientific">Micromonospora zhanjiangensis</name>
    <dbReference type="NCBI Taxonomy" id="1522057"/>
    <lineage>
        <taxon>Bacteria</taxon>
        <taxon>Bacillati</taxon>
        <taxon>Actinomycetota</taxon>
        <taxon>Actinomycetes</taxon>
        <taxon>Micromonosporales</taxon>
        <taxon>Micromonosporaceae</taxon>
        <taxon>Micromonospora</taxon>
    </lineage>
</organism>
<evidence type="ECO:0000256" key="7">
    <source>
        <dbReference type="SAM" id="Phobius"/>
    </source>
</evidence>
<evidence type="ECO:0000313" key="8">
    <source>
        <dbReference type="EMBL" id="MFC4104472.1"/>
    </source>
</evidence>
<name>A0ABV8KEI2_9ACTN</name>
<evidence type="ECO:0000313" key="9">
    <source>
        <dbReference type="Proteomes" id="UP001595868"/>
    </source>
</evidence>
<feature type="transmembrane region" description="Helical" evidence="7">
    <location>
        <begin position="301"/>
        <end position="320"/>
    </location>
</feature>
<dbReference type="RefSeq" id="WP_377541409.1">
    <property type="nucleotide sequence ID" value="NZ_JBHSBN010000001.1"/>
</dbReference>
<dbReference type="Pfam" id="PF07690">
    <property type="entry name" value="MFS_1"/>
    <property type="match status" value="1"/>
</dbReference>
<evidence type="ECO:0000256" key="2">
    <source>
        <dbReference type="ARBA" id="ARBA00022475"/>
    </source>
</evidence>
<keyword evidence="4 7" id="KW-1133">Transmembrane helix</keyword>
<keyword evidence="2" id="KW-1003">Cell membrane</keyword>
<keyword evidence="3 7" id="KW-0812">Transmembrane</keyword>
<dbReference type="EMBL" id="JBHSBN010000001">
    <property type="protein sequence ID" value="MFC4104472.1"/>
    <property type="molecule type" value="Genomic_DNA"/>
</dbReference>
<feature type="region of interest" description="Disordered" evidence="6">
    <location>
        <begin position="431"/>
        <end position="479"/>
    </location>
</feature>
<feature type="transmembrane region" description="Helical" evidence="7">
    <location>
        <begin position="58"/>
        <end position="81"/>
    </location>
</feature>
<keyword evidence="5 7" id="KW-0472">Membrane</keyword>
<gene>
    <name evidence="8" type="ORF">ACFOX0_00765</name>
</gene>
<comment type="caution">
    <text evidence="8">The sequence shown here is derived from an EMBL/GenBank/DDBJ whole genome shotgun (WGS) entry which is preliminary data.</text>
</comment>
<dbReference type="PANTHER" id="PTHR23513">
    <property type="entry name" value="INTEGRAL MEMBRANE EFFLUX PROTEIN-RELATED"/>
    <property type="match status" value="1"/>
</dbReference>
<evidence type="ECO:0000256" key="5">
    <source>
        <dbReference type="ARBA" id="ARBA00023136"/>
    </source>
</evidence>
<dbReference type="Gene3D" id="1.20.1250.20">
    <property type="entry name" value="MFS general substrate transporter like domains"/>
    <property type="match status" value="1"/>
</dbReference>
<feature type="transmembrane region" description="Helical" evidence="7">
    <location>
        <begin position="88"/>
        <end position="109"/>
    </location>
</feature>